<gene>
    <name evidence="3" type="ORF">BD626DRAFT_581701</name>
</gene>
<keyword evidence="2" id="KW-0472">Membrane</keyword>
<keyword evidence="4" id="KW-1185">Reference proteome</keyword>
<feature type="region of interest" description="Disordered" evidence="1">
    <location>
        <begin position="220"/>
        <end position="241"/>
    </location>
</feature>
<protein>
    <submittedName>
        <fullName evidence="3">Uncharacterized protein</fullName>
    </submittedName>
</protein>
<dbReference type="AlphaFoldDB" id="A0A550CQ96"/>
<evidence type="ECO:0000256" key="1">
    <source>
        <dbReference type="SAM" id="MobiDB-lite"/>
    </source>
</evidence>
<evidence type="ECO:0000256" key="2">
    <source>
        <dbReference type="SAM" id="Phobius"/>
    </source>
</evidence>
<keyword evidence="2" id="KW-0812">Transmembrane</keyword>
<proteinExistence type="predicted"/>
<feature type="transmembrane region" description="Helical" evidence="2">
    <location>
        <begin position="197"/>
        <end position="214"/>
    </location>
</feature>
<feature type="compositionally biased region" description="Low complexity" evidence="1">
    <location>
        <begin position="441"/>
        <end position="459"/>
    </location>
</feature>
<sequence length="732" mass="79414">MRLPRYYAFATTSALGAFSNYVLYPLAGKLDAWRTRSAPFTASNDPLQHLFTEKFLLATEPALTLFDPFDTSLCTDKEAICPNVEFPATSAYIPQHNLPGHIFASSSSSVQPISIQFRATIAPQCSLEETPPPNYFQPAHCALLVPPTPHLQAMTSNEADNLCSFRFPSLMAGILLLLLTWAVSLVYRHLKVRCKRAAALLTLRCTLLLLLYYVPNPGKRQAHASSHTEEREIKGLSPKSASVDTQNAQVAKTCHPTNCSLSDLSTTSTLTLVDNLNAVSRGDLAAENSDKYLDRSLDGSPDELRATAGTHLSPLHFDANIEVDIEAHEETRIKADEEVDLDASDELCTLPSLDLADVSLTLFPDDASQAPSTSSMDKTAEDCFGRVMAFSPANNTALDTTTQEDGSDGGWQEDGSGGGGCMDSMNGGAPANNDTRAFFTRPSSISSSGSRNSLRKSTSVVFDESVTMRIYRQEWSSGEPSPSMNNLSEGLSASSKISSVCGKSSSMGGETPSVPSRSPYVRGNSTSSIWTSPSMPSSRLPRPVQAFRSRSYPTSAASAARGAGLTMRQSTSWSKYPHNPSNLSSSSTSNPSASSRRASSSGQFVDVEPQYPLERRDSDYTPVTTQRRTSPRRGHPADRVSSQPHARRTLAPPTGSPAFSSNQREPETAFRTAPRLRQWQRPEARWPSEHPPEAFLEPLTPSGDFNLAWWHKWKEDVAMPSSPSLPGSVSGS</sequence>
<comment type="caution">
    <text evidence="3">The sequence shown here is derived from an EMBL/GenBank/DDBJ whole genome shotgun (WGS) entry which is preliminary data.</text>
</comment>
<feature type="region of interest" description="Disordered" evidence="1">
    <location>
        <begin position="498"/>
        <end position="674"/>
    </location>
</feature>
<reference evidence="3 4" key="1">
    <citation type="journal article" date="2019" name="New Phytol.">
        <title>Comparative genomics reveals unique wood-decay strategies and fruiting body development in the Schizophyllaceae.</title>
        <authorList>
            <person name="Almasi E."/>
            <person name="Sahu N."/>
            <person name="Krizsan K."/>
            <person name="Balint B."/>
            <person name="Kovacs G.M."/>
            <person name="Kiss B."/>
            <person name="Cseklye J."/>
            <person name="Drula E."/>
            <person name="Henrissat B."/>
            <person name="Nagy I."/>
            <person name="Chovatia M."/>
            <person name="Adam C."/>
            <person name="LaButti K."/>
            <person name="Lipzen A."/>
            <person name="Riley R."/>
            <person name="Grigoriev I.V."/>
            <person name="Nagy L.G."/>
        </authorList>
    </citation>
    <scope>NUCLEOTIDE SEQUENCE [LARGE SCALE GENOMIC DNA]</scope>
    <source>
        <strain evidence="3 4">NL-1724</strain>
    </source>
</reference>
<feature type="transmembrane region" description="Helical" evidence="2">
    <location>
        <begin position="170"/>
        <end position="190"/>
    </location>
</feature>
<evidence type="ECO:0000313" key="3">
    <source>
        <dbReference type="EMBL" id="TRM66948.1"/>
    </source>
</evidence>
<organism evidence="3 4">
    <name type="scientific">Schizophyllum amplum</name>
    <dbReference type="NCBI Taxonomy" id="97359"/>
    <lineage>
        <taxon>Eukaryota</taxon>
        <taxon>Fungi</taxon>
        <taxon>Dikarya</taxon>
        <taxon>Basidiomycota</taxon>
        <taxon>Agaricomycotina</taxon>
        <taxon>Agaricomycetes</taxon>
        <taxon>Agaricomycetidae</taxon>
        <taxon>Agaricales</taxon>
        <taxon>Schizophyllaceae</taxon>
        <taxon>Schizophyllum</taxon>
    </lineage>
</organism>
<feature type="compositionally biased region" description="Low complexity" evidence="1">
    <location>
        <begin position="525"/>
        <end position="543"/>
    </location>
</feature>
<accession>A0A550CQ96</accession>
<name>A0A550CQ96_9AGAR</name>
<feature type="compositionally biased region" description="Low complexity" evidence="1">
    <location>
        <begin position="580"/>
        <end position="601"/>
    </location>
</feature>
<evidence type="ECO:0000313" key="4">
    <source>
        <dbReference type="Proteomes" id="UP000320762"/>
    </source>
</evidence>
<keyword evidence="2" id="KW-1133">Transmembrane helix</keyword>
<dbReference type="EMBL" id="VDMD01000003">
    <property type="protein sequence ID" value="TRM66948.1"/>
    <property type="molecule type" value="Genomic_DNA"/>
</dbReference>
<dbReference type="Proteomes" id="UP000320762">
    <property type="component" value="Unassembled WGS sequence"/>
</dbReference>
<feature type="region of interest" description="Disordered" evidence="1">
    <location>
        <begin position="394"/>
        <end position="459"/>
    </location>
</feature>